<dbReference type="InterPro" id="IPR034660">
    <property type="entry name" value="DinB/YfiT-like"/>
</dbReference>
<evidence type="ECO:0000259" key="1">
    <source>
        <dbReference type="Pfam" id="PF12867"/>
    </source>
</evidence>
<comment type="caution">
    <text evidence="2">The sequence shown here is derived from an EMBL/GenBank/DDBJ whole genome shotgun (WGS) entry which is preliminary data.</text>
</comment>
<feature type="domain" description="DinB-like" evidence="1">
    <location>
        <begin position="28"/>
        <end position="145"/>
    </location>
</feature>
<evidence type="ECO:0000313" key="2">
    <source>
        <dbReference type="EMBL" id="RNI35777.1"/>
    </source>
</evidence>
<keyword evidence="3" id="KW-1185">Reference proteome</keyword>
<dbReference type="Proteomes" id="UP000267223">
    <property type="component" value="Unassembled WGS sequence"/>
</dbReference>
<accession>A0A3M9NEQ5</accession>
<dbReference type="SUPFAM" id="SSF109854">
    <property type="entry name" value="DinB/YfiT-like putative metalloenzymes"/>
    <property type="match status" value="1"/>
</dbReference>
<dbReference type="RefSeq" id="WP_123121057.1">
    <property type="nucleotide sequence ID" value="NZ_RJJR01000009.1"/>
</dbReference>
<reference evidence="2 3" key="1">
    <citation type="submission" date="2018-11" db="EMBL/GenBank/DDBJ databases">
        <title>Draft genome sequence of Ferruginibacter sp. BO-59.</title>
        <authorList>
            <person name="Im W.T."/>
        </authorList>
    </citation>
    <scope>NUCLEOTIDE SEQUENCE [LARGE SCALE GENOMIC DNA]</scope>
    <source>
        <strain evidence="2 3">BO-59</strain>
    </source>
</reference>
<dbReference type="Pfam" id="PF12867">
    <property type="entry name" value="DinB_2"/>
    <property type="match status" value="1"/>
</dbReference>
<gene>
    <name evidence="2" type="ORF">EFY79_12535</name>
</gene>
<dbReference type="AlphaFoldDB" id="A0A3M9NEQ5"/>
<evidence type="ECO:0000313" key="3">
    <source>
        <dbReference type="Proteomes" id="UP000267223"/>
    </source>
</evidence>
<organism evidence="2 3">
    <name type="scientific">Hanamia caeni</name>
    <dbReference type="NCBI Taxonomy" id="2294116"/>
    <lineage>
        <taxon>Bacteria</taxon>
        <taxon>Pseudomonadati</taxon>
        <taxon>Bacteroidota</taxon>
        <taxon>Chitinophagia</taxon>
        <taxon>Chitinophagales</taxon>
        <taxon>Chitinophagaceae</taxon>
        <taxon>Hanamia</taxon>
    </lineage>
</organism>
<dbReference type="EMBL" id="RJJR01000009">
    <property type="protein sequence ID" value="RNI35777.1"/>
    <property type="molecule type" value="Genomic_DNA"/>
</dbReference>
<sequence>MKITQLIAAHLQEAFEGNNWSDVNVKDTLDGITFRQATHVTNASPNTIAALLYHMTFYNKAIKQRLQGIEPEISAANGFDLQPITSEHDWVQLKKNAFDTVNELASAIRDFPDERLPEESPVGKGSFYKKLQGVIEHNYYHLGQIVILKNLIKKSQVD</sequence>
<proteinExistence type="predicted"/>
<dbReference type="Gene3D" id="1.20.120.450">
    <property type="entry name" value="dinb family like domain"/>
    <property type="match status" value="1"/>
</dbReference>
<name>A0A3M9NEQ5_9BACT</name>
<dbReference type="InterPro" id="IPR024775">
    <property type="entry name" value="DinB-like"/>
</dbReference>
<dbReference type="OrthoDB" id="9814103at2"/>
<protein>
    <submittedName>
        <fullName evidence="2">DinB family protein</fullName>
    </submittedName>
</protein>